<accession>A0ABZ0RNI7</accession>
<dbReference type="InterPro" id="IPR027417">
    <property type="entry name" value="P-loop_NTPase"/>
</dbReference>
<dbReference type="CDD" id="cd03214">
    <property type="entry name" value="ABC_Iron-Siderophores_B12_Hemin"/>
    <property type="match status" value="1"/>
</dbReference>
<gene>
    <name evidence="4" type="ORF">SH580_04555</name>
</gene>
<evidence type="ECO:0000313" key="4">
    <source>
        <dbReference type="EMBL" id="WPJ96978.1"/>
    </source>
</evidence>
<dbReference type="Gene3D" id="3.40.50.300">
    <property type="entry name" value="P-loop containing nucleotide triphosphate hydrolases"/>
    <property type="match status" value="1"/>
</dbReference>
<evidence type="ECO:0000256" key="1">
    <source>
        <dbReference type="ARBA" id="ARBA00022741"/>
    </source>
</evidence>
<dbReference type="PANTHER" id="PTHR42794:SF2">
    <property type="entry name" value="ABC TRANSPORTER ATP-BINDING PROTEIN"/>
    <property type="match status" value="1"/>
</dbReference>
<evidence type="ECO:0000313" key="5">
    <source>
        <dbReference type="Proteomes" id="UP001324993"/>
    </source>
</evidence>
<reference evidence="4 5" key="1">
    <citation type="submission" date="2023-11" db="EMBL/GenBank/DDBJ databases">
        <title>Coraliomargarita sp. nov., isolated from marine algae.</title>
        <authorList>
            <person name="Lee J.K."/>
            <person name="Baek J.H."/>
            <person name="Kim J.M."/>
            <person name="Choi D.G."/>
            <person name="Jeon C.O."/>
        </authorList>
    </citation>
    <scope>NUCLEOTIDE SEQUENCE [LARGE SCALE GENOMIC DNA]</scope>
    <source>
        <strain evidence="4 5">J2-16</strain>
    </source>
</reference>
<evidence type="ECO:0000259" key="3">
    <source>
        <dbReference type="PROSITE" id="PS50893"/>
    </source>
</evidence>
<organism evidence="4 5">
    <name type="scientific">Coraliomargarita algicola</name>
    <dbReference type="NCBI Taxonomy" id="3092156"/>
    <lineage>
        <taxon>Bacteria</taxon>
        <taxon>Pseudomonadati</taxon>
        <taxon>Verrucomicrobiota</taxon>
        <taxon>Opitutia</taxon>
        <taxon>Puniceicoccales</taxon>
        <taxon>Coraliomargaritaceae</taxon>
        <taxon>Coraliomargarita</taxon>
    </lineage>
</organism>
<evidence type="ECO:0000256" key="2">
    <source>
        <dbReference type="ARBA" id="ARBA00022840"/>
    </source>
</evidence>
<dbReference type="InterPro" id="IPR003439">
    <property type="entry name" value="ABC_transporter-like_ATP-bd"/>
</dbReference>
<dbReference type="PANTHER" id="PTHR42794">
    <property type="entry name" value="HEMIN IMPORT ATP-BINDING PROTEIN HMUV"/>
    <property type="match status" value="1"/>
</dbReference>
<keyword evidence="5" id="KW-1185">Reference proteome</keyword>
<proteinExistence type="predicted"/>
<keyword evidence="1" id="KW-0547">Nucleotide-binding</keyword>
<protein>
    <submittedName>
        <fullName evidence="4">ABC transporter ATP-binding protein</fullName>
    </submittedName>
</protein>
<sequence length="333" mass="36332">MASDAQLTANKLCIGYHHGSESTMIAPALECALNGGEFVCLLGPNGAGKSTLIRTLAGMQPPLAGELKLSGQPINSIAPRERARAVSVVLTETMHTGMMDVYSLVSLGRHPYSGWFGGLTAQDHERIEWALEAVGAMALRHRQVAELSDGERQKVSIARALAQEAKLMLLDEPTAFLDLPRRVELMSILRNLAQRENLALLLSTHDLDLALRFADRLWLMTPTGQLIQGAPEALALNGQFAEVFANDKLDWDAAAGSFRTHPVACLKVKLDGEGLERIWTQRALERLGFGIASEHDTASFAITVGSGRWSVEHAAKREAFDGIEDLITWIRSF</sequence>
<dbReference type="SMART" id="SM00382">
    <property type="entry name" value="AAA"/>
    <property type="match status" value="1"/>
</dbReference>
<dbReference type="Pfam" id="PF00005">
    <property type="entry name" value="ABC_tran"/>
    <property type="match status" value="1"/>
</dbReference>
<dbReference type="InterPro" id="IPR003593">
    <property type="entry name" value="AAA+_ATPase"/>
</dbReference>
<feature type="domain" description="ABC transporter" evidence="3">
    <location>
        <begin position="7"/>
        <end position="247"/>
    </location>
</feature>
<keyword evidence="2 4" id="KW-0067">ATP-binding</keyword>
<dbReference type="PROSITE" id="PS50893">
    <property type="entry name" value="ABC_TRANSPORTER_2"/>
    <property type="match status" value="1"/>
</dbReference>
<name>A0ABZ0RNI7_9BACT</name>
<dbReference type="RefSeq" id="WP_319833832.1">
    <property type="nucleotide sequence ID" value="NZ_CP138858.1"/>
</dbReference>
<dbReference type="Proteomes" id="UP001324993">
    <property type="component" value="Chromosome"/>
</dbReference>
<dbReference type="GO" id="GO:0005524">
    <property type="term" value="F:ATP binding"/>
    <property type="evidence" value="ECO:0007669"/>
    <property type="project" value="UniProtKB-KW"/>
</dbReference>
<dbReference type="SUPFAM" id="SSF52540">
    <property type="entry name" value="P-loop containing nucleoside triphosphate hydrolases"/>
    <property type="match status" value="1"/>
</dbReference>
<dbReference type="EMBL" id="CP138858">
    <property type="protein sequence ID" value="WPJ96978.1"/>
    <property type="molecule type" value="Genomic_DNA"/>
</dbReference>